<dbReference type="PROSITE" id="PS00144">
    <property type="entry name" value="ASN_GLN_ASE_1"/>
    <property type="match status" value="1"/>
</dbReference>
<dbReference type="RefSeq" id="WP_289560596.1">
    <property type="nucleotide sequence ID" value="NZ_JAUDEO010000035.1"/>
</dbReference>
<feature type="domain" description="Asparaginase/glutaminase C-terminal" evidence="8">
    <location>
        <begin position="202"/>
        <end position="318"/>
    </location>
</feature>
<dbReference type="PANTHER" id="PTHR11707:SF28">
    <property type="entry name" value="60 KDA LYSOPHOSPHOLIPASE"/>
    <property type="match status" value="1"/>
</dbReference>
<feature type="active site" evidence="5">
    <location>
        <position position="13"/>
    </location>
</feature>
<dbReference type="PANTHER" id="PTHR11707">
    <property type="entry name" value="L-ASPARAGINASE"/>
    <property type="match status" value="1"/>
</dbReference>
<dbReference type="PROSITE" id="PS51732">
    <property type="entry name" value="ASN_GLN_ASE_3"/>
    <property type="match status" value="1"/>
</dbReference>
<dbReference type="CDD" id="cd08963">
    <property type="entry name" value="L-asparaginase_I"/>
    <property type="match status" value="1"/>
</dbReference>
<dbReference type="PIRSF" id="PIRSF500176">
    <property type="entry name" value="L_ASNase"/>
    <property type="match status" value="1"/>
</dbReference>
<dbReference type="InterPro" id="IPR006033">
    <property type="entry name" value="AsnA_fam"/>
</dbReference>
<evidence type="ECO:0000313" key="9">
    <source>
        <dbReference type="EMBL" id="MDM8334223.1"/>
    </source>
</evidence>
<dbReference type="InterPro" id="IPR027473">
    <property type="entry name" value="L-asparaginase_C"/>
</dbReference>
<feature type="active site" evidence="6">
    <location>
        <position position="84"/>
    </location>
</feature>
<reference evidence="9" key="2">
    <citation type="submission" date="2023-06" db="EMBL/GenBank/DDBJ databases">
        <authorList>
            <person name="Zeman M."/>
            <person name="Kubasova T."/>
            <person name="Jahodarova E."/>
            <person name="Nykrynova M."/>
            <person name="Rychlik I."/>
        </authorList>
    </citation>
    <scope>NUCLEOTIDE SEQUENCE</scope>
    <source>
        <strain evidence="9">105_WCHN</strain>
    </source>
</reference>
<evidence type="ECO:0000259" key="7">
    <source>
        <dbReference type="Pfam" id="PF00710"/>
    </source>
</evidence>
<dbReference type="InterPro" id="IPR006034">
    <property type="entry name" value="Asparaginase/glutaminase-like"/>
</dbReference>
<comment type="catalytic activity">
    <reaction evidence="4">
        <text>L-asparagine + H2O = L-aspartate + NH4(+)</text>
        <dbReference type="Rhea" id="RHEA:21016"/>
        <dbReference type="ChEBI" id="CHEBI:15377"/>
        <dbReference type="ChEBI" id="CHEBI:28938"/>
        <dbReference type="ChEBI" id="CHEBI:29991"/>
        <dbReference type="ChEBI" id="CHEBI:58048"/>
        <dbReference type="EC" id="3.5.1.1"/>
    </reaction>
</comment>
<reference evidence="9" key="1">
    <citation type="submission" date="2023-06" db="EMBL/GenBank/DDBJ databases">
        <title>Identification and characterization of horizontal gene transfer across gut microbiota members of farm animals based on homology search.</title>
        <authorList>
            <person name="Schwarzerova J."/>
            <person name="Nykrynova M."/>
            <person name="Jureckova K."/>
            <person name="Cejkova D."/>
            <person name="Rychlik I."/>
        </authorList>
    </citation>
    <scope>NUCLEOTIDE SEQUENCE</scope>
    <source>
        <strain evidence="9">105_WCHN</strain>
    </source>
</reference>
<evidence type="ECO:0000256" key="3">
    <source>
        <dbReference type="ARBA" id="ARBA00022801"/>
    </source>
</evidence>
<dbReference type="Pfam" id="PF17763">
    <property type="entry name" value="Asparaginase_C"/>
    <property type="match status" value="1"/>
</dbReference>
<dbReference type="SMART" id="SM00870">
    <property type="entry name" value="Asparaginase"/>
    <property type="match status" value="1"/>
</dbReference>
<feature type="domain" description="L-asparaginase N-terminal" evidence="7">
    <location>
        <begin position="4"/>
        <end position="184"/>
    </location>
</feature>
<evidence type="ECO:0000256" key="5">
    <source>
        <dbReference type="PROSITE-ProRule" id="PRU10099"/>
    </source>
</evidence>
<dbReference type="Gene3D" id="3.40.50.1170">
    <property type="entry name" value="L-asparaginase, N-terminal domain"/>
    <property type="match status" value="1"/>
</dbReference>
<evidence type="ECO:0000256" key="1">
    <source>
        <dbReference type="ARBA" id="ARBA00010518"/>
    </source>
</evidence>
<dbReference type="Proteomes" id="UP001529423">
    <property type="component" value="Unassembled WGS sequence"/>
</dbReference>
<evidence type="ECO:0000259" key="8">
    <source>
        <dbReference type="Pfam" id="PF17763"/>
    </source>
</evidence>
<dbReference type="InterPro" id="IPR041725">
    <property type="entry name" value="L-asparaginase_I"/>
</dbReference>
<comment type="caution">
    <text evidence="9">The sequence shown here is derived from an EMBL/GenBank/DDBJ whole genome shotgun (WGS) entry which is preliminary data.</text>
</comment>
<dbReference type="PIRSF" id="PIRSF001220">
    <property type="entry name" value="L-ASNase_gatD"/>
    <property type="match status" value="1"/>
</dbReference>
<dbReference type="InterPro" id="IPR027474">
    <property type="entry name" value="L-asparaginase_N"/>
</dbReference>
<dbReference type="EC" id="3.5.1.1" evidence="2"/>
<evidence type="ECO:0000256" key="6">
    <source>
        <dbReference type="PROSITE-ProRule" id="PRU10100"/>
    </source>
</evidence>
<keyword evidence="3" id="KW-0378">Hydrolase</keyword>
<keyword evidence="10" id="KW-1185">Reference proteome</keyword>
<dbReference type="NCBIfam" id="TIGR00519">
    <property type="entry name" value="asnASE_I"/>
    <property type="match status" value="1"/>
</dbReference>
<dbReference type="EMBL" id="JAUDEO010000035">
    <property type="protein sequence ID" value="MDM8334223.1"/>
    <property type="molecule type" value="Genomic_DNA"/>
</dbReference>
<dbReference type="InterPro" id="IPR027475">
    <property type="entry name" value="Asparaginase/glutaminase_AS2"/>
</dbReference>
<organism evidence="9 10">
    <name type="scientific">Limosilactobacillus panis</name>
    <dbReference type="NCBI Taxonomy" id="47493"/>
    <lineage>
        <taxon>Bacteria</taxon>
        <taxon>Bacillati</taxon>
        <taxon>Bacillota</taxon>
        <taxon>Bacilli</taxon>
        <taxon>Lactobacillales</taxon>
        <taxon>Lactobacillaceae</taxon>
        <taxon>Limosilactobacillus</taxon>
    </lineage>
</organism>
<dbReference type="InterPro" id="IPR037152">
    <property type="entry name" value="L-asparaginase_N_sf"/>
</dbReference>
<evidence type="ECO:0000256" key="2">
    <source>
        <dbReference type="ARBA" id="ARBA00012920"/>
    </source>
</evidence>
<dbReference type="Pfam" id="PF00710">
    <property type="entry name" value="Asparaginase"/>
    <property type="match status" value="1"/>
</dbReference>
<dbReference type="InterPro" id="IPR020827">
    <property type="entry name" value="Asparaginase/glutaminase_AS1"/>
</dbReference>
<sequence length="329" mass="35439">MKKKLLLLSTGGTIASVASNDGLKPGESGESLLKMLGAFPFDVTVKDILEMDSSNIQPEEWEYIAKKIDKYRNDFDGIVVSHGTDTMAYTASMLTFMLQNINIPVVLTGSQVPMNVPLSDAPDNMKLAFTAAANCQPGIYLAFNRQVMRGCRCVKVRTTSFDAFESVNFPPIAKVTSDGFQVLHSQPAVTGQCHLNTQINTNVSLVKLFPGFDPSLLHAMANNGCQGIVIEAYGLGGMTFIRRNLVAAVGKLIRNGIPVIAASQCLYERSDLTKYEVGQQALLEGAISAHDMTSEAAITKLMWGLGQGMGIAAISKFFNTDVAGEVTLN</sequence>
<proteinExistence type="inferred from homology"/>
<dbReference type="Gene3D" id="3.40.50.40">
    <property type="match status" value="1"/>
</dbReference>
<comment type="similarity">
    <text evidence="1">Belongs to the asparaginase 1 family.</text>
</comment>
<accession>A0ABT7VNC0</accession>
<evidence type="ECO:0000256" key="4">
    <source>
        <dbReference type="ARBA" id="ARBA00049366"/>
    </source>
</evidence>
<protein>
    <recommendedName>
        <fullName evidence="2">asparaginase</fullName>
        <ecNumber evidence="2">3.5.1.1</ecNumber>
    </recommendedName>
</protein>
<dbReference type="PROSITE" id="PS00917">
    <property type="entry name" value="ASN_GLN_ASE_2"/>
    <property type="match status" value="1"/>
</dbReference>
<gene>
    <name evidence="9" type="ORF">QUW46_06525</name>
</gene>
<evidence type="ECO:0000313" key="10">
    <source>
        <dbReference type="Proteomes" id="UP001529423"/>
    </source>
</evidence>
<dbReference type="SFLD" id="SFLDS00057">
    <property type="entry name" value="Glutaminase/Asparaginase"/>
    <property type="match status" value="1"/>
</dbReference>
<dbReference type="InterPro" id="IPR040919">
    <property type="entry name" value="Asparaginase_C"/>
</dbReference>
<name>A0ABT7VNC0_9LACO</name>